<dbReference type="Gene3D" id="3.30.70.100">
    <property type="match status" value="1"/>
</dbReference>
<evidence type="ECO:0000313" key="2">
    <source>
        <dbReference type="EMBL" id="SVA83361.1"/>
    </source>
</evidence>
<sequence>MKNLFSIGSLIILSLMVGRFSAQDEDRSIANNSRSFELRTYTTEAGKLAALHARFRDHTTALFEQHGMTNIGYWIPNERPNTLIYLLAHDSPEAAAQSWQGFRQDADWQQAYQASREDGPLVANVESIFLTATNYSDLK</sequence>
<gene>
    <name evidence="2" type="ORF">METZ01_LOCUS136215</name>
</gene>
<feature type="domain" description="NIPSNAP" evidence="1">
    <location>
        <begin position="36"/>
        <end position="136"/>
    </location>
</feature>
<evidence type="ECO:0000259" key="1">
    <source>
        <dbReference type="Pfam" id="PF07978"/>
    </source>
</evidence>
<dbReference type="Pfam" id="PF07978">
    <property type="entry name" value="NIPSNAP"/>
    <property type="match status" value="1"/>
</dbReference>
<accession>A0A381Z374</accession>
<name>A0A381Z374_9ZZZZ</name>
<dbReference type="EMBL" id="UINC01019671">
    <property type="protein sequence ID" value="SVA83361.1"/>
    <property type="molecule type" value="Genomic_DNA"/>
</dbReference>
<protein>
    <recommendedName>
        <fullName evidence="1">NIPSNAP domain-containing protein</fullName>
    </recommendedName>
</protein>
<dbReference type="AlphaFoldDB" id="A0A381Z374"/>
<dbReference type="SUPFAM" id="SSF54909">
    <property type="entry name" value="Dimeric alpha+beta barrel"/>
    <property type="match status" value="1"/>
</dbReference>
<reference evidence="2" key="1">
    <citation type="submission" date="2018-05" db="EMBL/GenBank/DDBJ databases">
        <authorList>
            <person name="Lanie J.A."/>
            <person name="Ng W.-L."/>
            <person name="Kazmierczak K.M."/>
            <person name="Andrzejewski T.M."/>
            <person name="Davidsen T.M."/>
            <person name="Wayne K.J."/>
            <person name="Tettelin H."/>
            <person name="Glass J.I."/>
            <person name="Rusch D."/>
            <person name="Podicherti R."/>
            <person name="Tsui H.-C.T."/>
            <person name="Winkler M.E."/>
        </authorList>
    </citation>
    <scope>NUCLEOTIDE SEQUENCE</scope>
</reference>
<organism evidence="2">
    <name type="scientific">marine metagenome</name>
    <dbReference type="NCBI Taxonomy" id="408172"/>
    <lineage>
        <taxon>unclassified sequences</taxon>
        <taxon>metagenomes</taxon>
        <taxon>ecological metagenomes</taxon>
    </lineage>
</organism>
<proteinExistence type="predicted"/>
<dbReference type="InterPro" id="IPR012577">
    <property type="entry name" value="NIPSNAP"/>
</dbReference>
<dbReference type="InterPro" id="IPR011008">
    <property type="entry name" value="Dimeric_a/b-barrel"/>
</dbReference>